<dbReference type="PROSITE" id="PS51186">
    <property type="entry name" value="GNAT"/>
    <property type="match status" value="1"/>
</dbReference>
<comment type="caution">
    <text evidence="2">The sequence shown here is derived from an EMBL/GenBank/DDBJ whole genome shotgun (WGS) entry which is preliminary data.</text>
</comment>
<accession>A0AAN8JVL8</accession>
<feature type="domain" description="N-acetyltransferase" evidence="1">
    <location>
        <begin position="5"/>
        <end position="169"/>
    </location>
</feature>
<dbReference type="EMBL" id="JAZGQO010000007">
    <property type="protein sequence ID" value="KAK6183159.1"/>
    <property type="molecule type" value="Genomic_DNA"/>
</dbReference>
<dbReference type="GO" id="GO:0016747">
    <property type="term" value="F:acyltransferase activity, transferring groups other than amino-acyl groups"/>
    <property type="evidence" value="ECO:0007669"/>
    <property type="project" value="InterPro"/>
</dbReference>
<protein>
    <recommendedName>
        <fullName evidence="1">N-acetyltransferase domain-containing protein</fullName>
    </recommendedName>
</protein>
<dbReference type="PANTHER" id="PTHR47403:SF6">
    <property type="entry name" value="N-ACETYLTRANSFERASE DOMAIN-CONTAINING PROTEIN"/>
    <property type="match status" value="1"/>
</dbReference>
<dbReference type="PANTHER" id="PTHR47403">
    <property type="entry name" value="LOC100145250 PROTEIN"/>
    <property type="match status" value="1"/>
</dbReference>
<proteinExistence type="predicted"/>
<dbReference type="SUPFAM" id="SSF55729">
    <property type="entry name" value="Acyl-CoA N-acyltransferases (Nat)"/>
    <property type="match status" value="1"/>
</dbReference>
<dbReference type="InterPro" id="IPR016181">
    <property type="entry name" value="Acyl_CoA_acyltransferase"/>
</dbReference>
<name>A0AAN8JVL8_PATCE</name>
<dbReference type="Gene3D" id="3.40.630.30">
    <property type="match status" value="1"/>
</dbReference>
<evidence type="ECO:0000259" key="1">
    <source>
        <dbReference type="PROSITE" id="PS51186"/>
    </source>
</evidence>
<dbReference type="Pfam" id="PF24066">
    <property type="entry name" value="Hisat_C"/>
    <property type="match status" value="1"/>
</dbReference>
<dbReference type="AlphaFoldDB" id="A0AAN8JVL8"/>
<gene>
    <name evidence="2" type="ORF">SNE40_010689</name>
</gene>
<dbReference type="InterPro" id="IPR056483">
    <property type="entry name" value="Hisat_C"/>
</dbReference>
<dbReference type="InterPro" id="IPR000182">
    <property type="entry name" value="GNAT_dom"/>
</dbReference>
<evidence type="ECO:0000313" key="2">
    <source>
        <dbReference type="EMBL" id="KAK6183159.1"/>
    </source>
</evidence>
<organism evidence="2 3">
    <name type="scientific">Patella caerulea</name>
    <name type="common">Rayed Mediterranean limpet</name>
    <dbReference type="NCBI Taxonomy" id="87958"/>
    <lineage>
        <taxon>Eukaryota</taxon>
        <taxon>Metazoa</taxon>
        <taxon>Spiralia</taxon>
        <taxon>Lophotrochozoa</taxon>
        <taxon>Mollusca</taxon>
        <taxon>Gastropoda</taxon>
        <taxon>Patellogastropoda</taxon>
        <taxon>Patelloidea</taxon>
        <taxon>Patellidae</taxon>
        <taxon>Patella</taxon>
    </lineage>
</organism>
<dbReference type="Proteomes" id="UP001347796">
    <property type="component" value="Unassembled WGS sequence"/>
</dbReference>
<reference evidence="2 3" key="1">
    <citation type="submission" date="2024-01" db="EMBL/GenBank/DDBJ databases">
        <title>The genome of the rayed Mediterranean limpet Patella caerulea (Linnaeus, 1758).</title>
        <authorList>
            <person name="Anh-Thu Weber A."/>
            <person name="Halstead-Nussloch G."/>
        </authorList>
    </citation>
    <scope>NUCLEOTIDE SEQUENCE [LARGE SCALE GENOMIC DNA]</scope>
    <source>
        <strain evidence="2">AATW-2023a</strain>
        <tissue evidence="2">Whole specimen</tissue>
    </source>
</reference>
<evidence type="ECO:0000313" key="3">
    <source>
        <dbReference type="Proteomes" id="UP001347796"/>
    </source>
</evidence>
<keyword evidence="3" id="KW-1185">Reference proteome</keyword>
<sequence>MAARLVIRRATLKDYGGIMGIGSLYQGRYYLPVMYNKYLDRFNCYVGELDGEIVSFVGDRLVDADATRTIAAGRVKESYHGRGIMKIMLKSIDDSYKDVMSVKYETITATNLMLQMDGGRVTRLYTQILERECLEITGKVTNFKPYKIDSHQTKVQELKSEDLMEIFLSKDMCSKLFPGERIIPNWHPYRLLPENIPLMMDGLKFWGTKCSDQSKYTTLTVTEDFNLGEQLMYKLCVYGDDTHDMHQHAVKHIQSLNLLVKSGKYSSIMIEVSHPLDCQDAGTFLSVFEQCGLKINSYFPVNRMVLFERKRK</sequence>